<organism evidence="2 3">
    <name type="scientific">Candidatus Colwellbacteria bacterium RIFCSPLOWO2_02_FULL_44_20b</name>
    <dbReference type="NCBI Taxonomy" id="1797691"/>
    <lineage>
        <taxon>Bacteria</taxon>
        <taxon>Candidatus Colwelliibacteriota</taxon>
    </lineage>
</organism>
<keyword evidence="1" id="KW-1133">Transmembrane helix</keyword>
<dbReference type="InterPro" id="IPR013879">
    <property type="entry name" value="DUF1761"/>
</dbReference>
<accession>A0A1G1Z3T5</accession>
<evidence type="ECO:0008006" key="4">
    <source>
        <dbReference type="Google" id="ProtNLM"/>
    </source>
</evidence>
<dbReference type="EMBL" id="MHIZ01000037">
    <property type="protein sequence ID" value="OGY59311.1"/>
    <property type="molecule type" value="Genomic_DNA"/>
</dbReference>
<dbReference type="Pfam" id="PF08570">
    <property type="entry name" value="DUF1761"/>
    <property type="match status" value="1"/>
</dbReference>
<evidence type="ECO:0000313" key="3">
    <source>
        <dbReference type="Proteomes" id="UP000178808"/>
    </source>
</evidence>
<sequence>MTVDINYLAVLALGVAAMVIGSLWYSPILFGKPWMKLTGLTDEKMADPPSLKLRTGEGEEKKGVAGAYIGMFIAALLTAYVMAHFVSLLGIVDFMGAFQLAVWSWLGFTAATTAGDYLFLKKPFTLYLINVGYYLPISIVMATILTFWK</sequence>
<keyword evidence="1" id="KW-0812">Transmembrane</keyword>
<reference evidence="2 3" key="1">
    <citation type="journal article" date="2016" name="Nat. Commun.">
        <title>Thousands of microbial genomes shed light on interconnected biogeochemical processes in an aquifer system.</title>
        <authorList>
            <person name="Anantharaman K."/>
            <person name="Brown C.T."/>
            <person name="Hug L.A."/>
            <person name="Sharon I."/>
            <person name="Castelle C.J."/>
            <person name="Probst A.J."/>
            <person name="Thomas B.C."/>
            <person name="Singh A."/>
            <person name="Wilkins M.J."/>
            <person name="Karaoz U."/>
            <person name="Brodie E.L."/>
            <person name="Williams K.H."/>
            <person name="Hubbard S.S."/>
            <person name="Banfield J.F."/>
        </authorList>
    </citation>
    <scope>NUCLEOTIDE SEQUENCE [LARGE SCALE GENOMIC DNA]</scope>
</reference>
<keyword evidence="1" id="KW-0472">Membrane</keyword>
<dbReference type="AlphaFoldDB" id="A0A1G1Z3T5"/>
<evidence type="ECO:0000256" key="1">
    <source>
        <dbReference type="SAM" id="Phobius"/>
    </source>
</evidence>
<feature type="transmembrane region" description="Helical" evidence="1">
    <location>
        <begin position="68"/>
        <end position="92"/>
    </location>
</feature>
<protein>
    <recommendedName>
        <fullName evidence="4">DUF1761 domain-containing protein</fullName>
    </recommendedName>
</protein>
<proteinExistence type="predicted"/>
<gene>
    <name evidence="2" type="ORF">A3I31_02230</name>
</gene>
<evidence type="ECO:0000313" key="2">
    <source>
        <dbReference type="EMBL" id="OGY59311.1"/>
    </source>
</evidence>
<feature type="transmembrane region" description="Helical" evidence="1">
    <location>
        <begin position="127"/>
        <end position="148"/>
    </location>
</feature>
<name>A0A1G1Z3T5_9BACT</name>
<comment type="caution">
    <text evidence="2">The sequence shown here is derived from an EMBL/GenBank/DDBJ whole genome shotgun (WGS) entry which is preliminary data.</text>
</comment>
<dbReference type="Proteomes" id="UP000178808">
    <property type="component" value="Unassembled WGS sequence"/>
</dbReference>
<feature type="transmembrane region" description="Helical" evidence="1">
    <location>
        <begin position="98"/>
        <end position="120"/>
    </location>
</feature>
<feature type="transmembrane region" description="Helical" evidence="1">
    <location>
        <begin position="6"/>
        <end position="26"/>
    </location>
</feature>